<dbReference type="SUPFAM" id="SSF53448">
    <property type="entry name" value="Nucleotide-diphospho-sugar transferases"/>
    <property type="match status" value="1"/>
</dbReference>
<dbReference type="PANTHER" id="PTHR43584:SF8">
    <property type="entry name" value="N-ACETYLMURAMATE ALPHA-1-PHOSPHATE URIDYLYLTRANSFERASE"/>
    <property type="match status" value="1"/>
</dbReference>
<dbReference type="InterPro" id="IPR025877">
    <property type="entry name" value="MobA-like_NTP_Trfase"/>
</dbReference>
<evidence type="ECO:0000256" key="1">
    <source>
        <dbReference type="ARBA" id="ARBA00022679"/>
    </source>
</evidence>
<comment type="caution">
    <text evidence="4">The sequence shown here is derived from an EMBL/GenBank/DDBJ whole genome shotgun (WGS) entry which is preliminary data.</text>
</comment>
<dbReference type="EMBL" id="BARU01020924">
    <property type="protein sequence ID" value="GAH54667.1"/>
    <property type="molecule type" value="Genomic_DNA"/>
</dbReference>
<dbReference type="InterPro" id="IPR050065">
    <property type="entry name" value="GlmU-like"/>
</dbReference>
<feature type="domain" description="MobA-like NTP transferase" evidence="3">
    <location>
        <begin position="8"/>
        <end position="161"/>
    </location>
</feature>
<keyword evidence="1" id="KW-0808">Transferase</keyword>
<keyword evidence="2" id="KW-0548">Nucleotidyltransferase</keyword>
<dbReference type="Pfam" id="PF12804">
    <property type="entry name" value="NTP_transf_3"/>
    <property type="match status" value="1"/>
</dbReference>
<dbReference type="InterPro" id="IPR029044">
    <property type="entry name" value="Nucleotide-diphossugar_trans"/>
</dbReference>
<reference evidence="4" key="1">
    <citation type="journal article" date="2014" name="Front. Microbiol.">
        <title>High frequency of phylogenetically diverse reductive dehalogenase-homologous genes in deep subseafloor sedimentary metagenomes.</title>
        <authorList>
            <person name="Kawai M."/>
            <person name="Futagami T."/>
            <person name="Toyoda A."/>
            <person name="Takaki Y."/>
            <person name="Nishi S."/>
            <person name="Hori S."/>
            <person name="Arai W."/>
            <person name="Tsubouchi T."/>
            <person name="Morono Y."/>
            <person name="Uchiyama I."/>
            <person name="Ito T."/>
            <person name="Fujiyama A."/>
            <person name="Inagaki F."/>
            <person name="Takami H."/>
        </authorList>
    </citation>
    <scope>NUCLEOTIDE SEQUENCE</scope>
    <source>
        <strain evidence="4">Expedition CK06-06</strain>
    </source>
</reference>
<protein>
    <recommendedName>
        <fullName evidence="3">MobA-like NTP transferase domain-containing protein</fullName>
    </recommendedName>
</protein>
<evidence type="ECO:0000256" key="2">
    <source>
        <dbReference type="ARBA" id="ARBA00022695"/>
    </source>
</evidence>
<evidence type="ECO:0000259" key="3">
    <source>
        <dbReference type="Pfam" id="PF12804"/>
    </source>
</evidence>
<name>X1GBR6_9ZZZZ</name>
<evidence type="ECO:0000313" key="4">
    <source>
        <dbReference type="EMBL" id="GAH54667.1"/>
    </source>
</evidence>
<organism evidence="4">
    <name type="scientific">marine sediment metagenome</name>
    <dbReference type="NCBI Taxonomy" id="412755"/>
    <lineage>
        <taxon>unclassified sequences</taxon>
        <taxon>metagenomes</taxon>
        <taxon>ecological metagenomes</taxon>
    </lineage>
</organism>
<dbReference type="AlphaFoldDB" id="X1GBR6"/>
<dbReference type="GO" id="GO:0016779">
    <property type="term" value="F:nucleotidyltransferase activity"/>
    <property type="evidence" value="ECO:0007669"/>
    <property type="project" value="UniProtKB-KW"/>
</dbReference>
<dbReference type="PANTHER" id="PTHR43584">
    <property type="entry name" value="NUCLEOTIDYL TRANSFERASE"/>
    <property type="match status" value="1"/>
</dbReference>
<sequence length="253" mass="27849">MGDGELKAIIMAAGPTSEGFGFPPDSKPKCLFHFQGEVLLEGQVRVLREAGINDIVIVAGYKIEMVQEFNKDRQLGLNVLYNPSAASDKEGSRGWVKGLETAKVGVKKADDDVLLIFGDVILVVESIQKIVEDENQCSSIYSGHGYQLYKVPKALIPALIDHPGRGGGMIDLHDFCIKNGGIRMVVGSRPGKDAWMKKCETKWLNAPVLQDVDYFYQTDEGVVQGMSPGKYTAWLKEQEAKGIRYSGWVPVKK</sequence>
<proteinExistence type="predicted"/>
<gene>
    <name evidence="4" type="ORF">S03H2_34304</name>
</gene>
<dbReference type="Gene3D" id="3.90.550.10">
    <property type="entry name" value="Spore Coat Polysaccharide Biosynthesis Protein SpsA, Chain A"/>
    <property type="match status" value="1"/>
</dbReference>
<accession>X1GBR6</accession>